<evidence type="ECO:0000313" key="2">
    <source>
        <dbReference type="EMBL" id="PRZ28209.1"/>
    </source>
</evidence>
<dbReference type="EMBL" id="FQWO01000001">
    <property type="protein sequence ID" value="SHG34745.1"/>
    <property type="molecule type" value="Genomic_DNA"/>
</dbReference>
<keyword evidence="5" id="KW-1185">Reference proteome</keyword>
<sequence length="410" mass="47526">MKKLILTLVALMASVLIFPLFSQTEMEPVALGFPGDNFNLYAVLDVFQKSETLEEFERAINDRGNNINNLDLNNDNFIDYIGVVSHQEGNTTLIVLRDLVNDRGFQDVAVIEVTKTSRGTVFIQIIGDADLYGEDYIIEPAGAIYTTRTPNPGYVYPDGYSIGAISGNISFYINDWPIIVNLFSPSFRVYVSPWYWGHYPVYWNPWRPVYYYNYWTFHRRYYQNNLYRRTAVIRYPVYYRNYTRIRNVSPLVRDYRKSGTYDRTYEGRAFNRPIVPVTRPTNKPESKRPTAPATRPENRPEPKRPTVPVTRPTNKPESKRPTAPATRPTNKPESKRPMAPVTRPENKHESKRQTVPVTRPENKPESKRPTAPMRRPENRPEPKRQAPPTIRPENKPQTKNEARKSNPPGI</sequence>
<name>A0A1M5J317_9FLAO</name>
<reference evidence="2 5" key="3">
    <citation type="submission" date="2018-03" db="EMBL/GenBank/DDBJ databases">
        <title>Genomic Encyclopedia of Archaeal and Bacterial Type Strains, Phase II (KMG-II): from individual species to whole genera.</title>
        <authorList>
            <person name="Goeker M."/>
        </authorList>
    </citation>
    <scope>NUCLEOTIDE SEQUENCE [LARGE SCALE GENOMIC DNA]</scope>
    <source>
        <strain evidence="2 5">DSM 17797</strain>
    </source>
</reference>
<reference evidence="4" key="1">
    <citation type="submission" date="2016-11" db="EMBL/GenBank/DDBJ databases">
        <authorList>
            <person name="Varghese N."/>
            <person name="Submissions S."/>
        </authorList>
    </citation>
    <scope>NUCLEOTIDE SEQUENCE [LARGE SCALE GENOMIC DNA]</scope>
    <source>
        <strain evidence="4">DSM 19729</strain>
    </source>
</reference>
<evidence type="ECO:0000256" key="1">
    <source>
        <dbReference type="SAM" id="MobiDB-lite"/>
    </source>
</evidence>
<dbReference type="EMBL" id="PVUB01000001">
    <property type="protein sequence ID" value="PRZ28209.1"/>
    <property type="molecule type" value="Genomic_DNA"/>
</dbReference>
<evidence type="ECO:0000313" key="5">
    <source>
        <dbReference type="Proteomes" id="UP000237771"/>
    </source>
</evidence>
<dbReference type="RefSeq" id="WP_139256884.1">
    <property type="nucleotide sequence ID" value="NZ_FQWO01000001.1"/>
</dbReference>
<protein>
    <submittedName>
        <fullName evidence="3">Uncharacterized protein</fullName>
    </submittedName>
</protein>
<gene>
    <name evidence="2" type="ORF">BC624_101500</name>
    <name evidence="3" type="ORF">SAMN05443373_101500</name>
</gene>
<dbReference type="AlphaFoldDB" id="A0A1M5J317"/>
<dbReference type="OrthoDB" id="939585at2"/>
<reference evidence="3" key="2">
    <citation type="submission" date="2016-11" db="EMBL/GenBank/DDBJ databases">
        <authorList>
            <person name="Jaros S."/>
            <person name="Januszkiewicz K."/>
            <person name="Wedrychowicz H."/>
        </authorList>
    </citation>
    <scope>NUCLEOTIDE SEQUENCE [LARGE SCALE GENOMIC DNA]</scope>
    <source>
        <strain evidence="3">DSM 19729</strain>
    </source>
</reference>
<proteinExistence type="predicted"/>
<dbReference type="STRING" id="280093.SAMN05443373_101500"/>
<feature type="compositionally biased region" description="Basic and acidic residues" evidence="1">
    <location>
        <begin position="360"/>
        <end position="384"/>
    </location>
</feature>
<evidence type="ECO:0000313" key="4">
    <source>
        <dbReference type="Proteomes" id="UP000184384"/>
    </source>
</evidence>
<dbReference type="Proteomes" id="UP000184384">
    <property type="component" value="Unassembled WGS sequence"/>
</dbReference>
<feature type="region of interest" description="Disordered" evidence="1">
    <location>
        <begin position="271"/>
        <end position="410"/>
    </location>
</feature>
<evidence type="ECO:0000313" key="3">
    <source>
        <dbReference type="EMBL" id="SHG34745.1"/>
    </source>
</evidence>
<feature type="compositionally biased region" description="Basic and acidic residues" evidence="1">
    <location>
        <begin position="392"/>
        <end position="404"/>
    </location>
</feature>
<dbReference type="Proteomes" id="UP000237771">
    <property type="component" value="Unassembled WGS sequence"/>
</dbReference>
<organism evidence="3 4">
    <name type="scientific">Flavobacterium granuli</name>
    <dbReference type="NCBI Taxonomy" id="280093"/>
    <lineage>
        <taxon>Bacteria</taxon>
        <taxon>Pseudomonadati</taxon>
        <taxon>Bacteroidota</taxon>
        <taxon>Flavobacteriia</taxon>
        <taxon>Flavobacteriales</taxon>
        <taxon>Flavobacteriaceae</taxon>
        <taxon>Flavobacterium</taxon>
    </lineage>
</organism>
<accession>A0A1M5J317</accession>
<dbReference type="PRINTS" id="PR01217">
    <property type="entry name" value="PRICHEXTENSN"/>
</dbReference>